<reference evidence="4 5" key="1">
    <citation type="journal article" date="2023" name="Elife">
        <title>Identification of key yeast species and microbe-microbe interactions impacting larval growth of Drosophila in the wild.</title>
        <authorList>
            <person name="Mure A."/>
            <person name="Sugiura Y."/>
            <person name="Maeda R."/>
            <person name="Honda K."/>
            <person name="Sakurai N."/>
            <person name="Takahashi Y."/>
            <person name="Watada M."/>
            <person name="Katoh T."/>
            <person name="Gotoh A."/>
            <person name="Gotoh Y."/>
            <person name="Taniguchi I."/>
            <person name="Nakamura K."/>
            <person name="Hayashi T."/>
            <person name="Katayama T."/>
            <person name="Uemura T."/>
            <person name="Hattori Y."/>
        </authorList>
    </citation>
    <scope>NUCLEOTIDE SEQUENCE [LARGE SCALE GENOMIC DNA]</scope>
    <source>
        <strain evidence="4 5">SC-9</strain>
    </source>
</reference>
<keyword evidence="2" id="KW-0472">Membrane</keyword>
<dbReference type="Gene3D" id="2.60.40.150">
    <property type="entry name" value="C2 domain"/>
    <property type="match status" value="1"/>
</dbReference>
<dbReference type="GO" id="GO:0006614">
    <property type="term" value="P:SRP-dependent cotranslational protein targeting to membrane"/>
    <property type="evidence" value="ECO:0007669"/>
    <property type="project" value="TreeGrafter"/>
</dbReference>
<evidence type="ECO:0000313" key="5">
    <source>
        <dbReference type="Proteomes" id="UP001360560"/>
    </source>
</evidence>
<dbReference type="PRINTS" id="PR00625">
    <property type="entry name" value="JDOMAIN"/>
</dbReference>
<feature type="region of interest" description="Disordered" evidence="1">
    <location>
        <begin position="616"/>
        <end position="671"/>
    </location>
</feature>
<keyword evidence="5" id="KW-1185">Reference proteome</keyword>
<dbReference type="Proteomes" id="UP001360560">
    <property type="component" value="Unassembled WGS sequence"/>
</dbReference>
<keyword evidence="2" id="KW-0812">Transmembrane</keyword>
<comment type="caution">
    <text evidence="4">The sequence shown here is derived from an EMBL/GenBank/DDBJ whole genome shotgun (WGS) entry which is preliminary data.</text>
</comment>
<dbReference type="InterPro" id="IPR036869">
    <property type="entry name" value="J_dom_sf"/>
</dbReference>
<dbReference type="InterPro" id="IPR001623">
    <property type="entry name" value="DnaJ_domain"/>
</dbReference>
<dbReference type="PROSITE" id="PS50076">
    <property type="entry name" value="DNAJ_2"/>
    <property type="match status" value="1"/>
</dbReference>
<evidence type="ECO:0000256" key="1">
    <source>
        <dbReference type="SAM" id="MobiDB-lite"/>
    </source>
</evidence>
<organism evidence="4 5">
    <name type="scientific">Saccharomycopsis crataegensis</name>
    <dbReference type="NCBI Taxonomy" id="43959"/>
    <lineage>
        <taxon>Eukaryota</taxon>
        <taxon>Fungi</taxon>
        <taxon>Dikarya</taxon>
        <taxon>Ascomycota</taxon>
        <taxon>Saccharomycotina</taxon>
        <taxon>Saccharomycetes</taxon>
        <taxon>Saccharomycopsidaceae</taxon>
        <taxon>Saccharomycopsis</taxon>
    </lineage>
</organism>
<dbReference type="InterPro" id="IPR014756">
    <property type="entry name" value="Ig_E-set"/>
</dbReference>
<dbReference type="GeneID" id="90072992"/>
<protein>
    <submittedName>
        <fullName evidence="4">Protein-transporting protein</fullName>
    </submittedName>
</protein>
<feature type="domain" description="J" evidence="3">
    <location>
        <begin position="109"/>
        <end position="180"/>
    </location>
</feature>
<dbReference type="CDD" id="cd06257">
    <property type="entry name" value="DnaJ"/>
    <property type="match status" value="1"/>
</dbReference>
<evidence type="ECO:0000313" key="4">
    <source>
        <dbReference type="EMBL" id="GMM35013.1"/>
    </source>
</evidence>
<dbReference type="RefSeq" id="XP_064852013.1">
    <property type="nucleotide sequence ID" value="XM_064995941.1"/>
</dbReference>
<dbReference type="PANTHER" id="PTHR24075:SF0">
    <property type="entry name" value="TRANSLOCATION PROTEIN SEC63 HOMOLOG"/>
    <property type="match status" value="1"/>
</dbReference>
<feature type="transmembrane region" description="Helical" evidence="2">
    <location>
        <begin position="15"/>
        <end position="40"/>
    </location>
</feature>
<proteinExistence type="predicted"/>
<feature type="transmembrane region" description="Helical" evidence="2">
    <location>
        <begin position="80"/>
        <end position="97"/>
    </location>
</feature>
<dbReference type="SUPFAM" id="SSF81296">
    <property type="entry name" value="E set domains"/>
    <property type="match status" value="1"/>
</dbReference>
<dbReference type="SUPFAM" id="SSF158702">
    <property type="entry name" value="Sec63 N-terminal domain-like"/>
    <property type="match status" value="1"/>
</dbReference>
<feature type="compositionally biased region" description="Acidic residues" evidence="1">
    <location>
        <begin position="627"/>
        <end position="671"/>
    </location>
</feature>
<evidence type="ECO:0000259" key="3">
    <source>
        <dbReference type="PROSITE" id="PS50076"/>
    </source>
</evidence>
<keyword evidence="2" id="KW-1133">Transmembrane helix</keyword>
<dbReference type="GO" id="GO:0008320">
    <property type="term" value="F:protein transmembrane transporter activity"/>
    <property type="evidence" value="ECO:0007669"/>
    <property type="project" value="TreeGrafter"/>
</dbReference>
<gene>
    <name evidence="4" type="ORF">DASC09_023380</name>
</gene>
<dbReference type="SMART" id="SM00271">
    <property type="entry name" value="DnaJ"/>
    <property type="match status" value="1"/>
</dbReference>
<dbReference type="InterPro" id="IPR035892">
    <property type="entry name" value="C2_domain_sf"/>
</dbReference>
<dbReference type="PANTHER" id="PTHR24075">
    <property type="entry name" value="SEC63 DOMAIN-CONTAINING"/>
    <property type="match status" value="1"/>
</dbReference>
<dbReference type="SUPFAM" id="SSF46565">
    <property type="entry name" value="Chaperone J-domain"/>
    <property type="match status" value="1"/>
</dbReference>
<dbReference type="Gene3D" id="1.10.287.110">
    <property type="entry name" value="DnaJ domain"/>
    <property type="match status" value="1"/>
</dbReference>
<sequence>MSNSKYNYDENSETWPYFAITLVGVLVIPSTVSSISSLFAKETKNTNGAITSTFKPLTFQLIKKFQSKSKASKLFNARNLLLVIGWGILLYLGNYVAHKEIESTAVLFDPFEILGIAASATDKEIKSIYRKLSIKYHPDKLSSSLSEIEKQKAEETFVLINKAYKSLTDATTKENFLKYGHPDGPQAITQGIALPKFLIESQGTVLVLAYVFVIAILLPFIVRYWWNNVKSYTKKGIRTETSTMFVEKILNYKPTTLLTPITILAWISESEEIKEALPKLPQEDIVEIFIAHCSRQMGFLAKEQDKLNAISKVPVLVNGLLDLACHFRNSEIALACIETLRSVASAVPLSGIRKQQLLQLPNVDSKAVEKSSISTLGKLFTLSEEEQKKALGIESSASLKEALDVASSIPLLKVLKAQFVVPGEDGVPPGSIAHISVKVMIKSAKHHGVVTFRTFPEDKFHEEETFETLRDPFKMLKDQPDLPPAFAPYFPTSMKTQWTSLLAIQKDGKLVEQPATTTNLDLSNLKLSPEEFKASLKDKGKDFVIGTIKIPLTQPAPPKEGNYEFRLMIKSNNYFGTDLDLPLVMVVKNPTEKVNEKIYEVPAPSDDSIAGAMAQMRGEPVSTSGDEYFDSEDEEELVEADGLGLDDEDDDWSDIDTDTDDEEDQEDPKEK</sequence>
<dbReference type="Pfam" id="PF00226">
    <property type="entry name" value="DnaJ"/>
    <property type="match status" value="1"/>
</dbReference>
<evidence type="ECO:0000256" key="2">
    <source>
        <dbReference type="SAM" id="Phobius"/>
    </source>
</evidence>
<dbReference type="EMBL" id="BTFZ01000004">
    <property type="protein sequence ID" value="GMM35013.1"/>
    <property type="molecule type" value="Genomic_DNA"/>
</dbReference>
<dbReference type="AlphaFoldDB" id="A0AAV5QJJ2"/>
<dbReference type="GO" id="GO:0003723">
    <property type="term" value="F:RNA binding"/>
    <property type="evidence" value="ECO:0007669"/>
    <property type="project" value="TreeGrafter"/>
</dbReference>
<name>A0AAV5QJJ2_9ASCO</name>
<accession>A0AAV5QJJ2</accession>
<dbReference type="GO" id="GO:0006620">
    <property type="term" value="P:post-translational protein targeting to endoplasmic reticulum membrane"/>
    <property type="evidence" value="ECO:0007669"/>
    <property type="project" value="TreeGrafter"/>
</dbReference>
<feature type="transmembrane region" description="Helical" evidence="2">
    <location>
        <begin position="205"/>
        <end position="226"/>
    </location>
</feature>
<dbReference type="GO" id="GO:0031207">
    <property type="term" value="C:Sec62/Sec63 complex"/>
    <property type="evidence" value="ECO:0007669"/>
    <property type="project" value="TreeGrafter"/>
</dbReference>